<dbReference type="PANTHER" id="PTHR36366:SF1">
    <property type="entry name" value="PROTEIN RDM1"/>
    <property type="match status" value="1"/>
</dbReference>
<keyword evidence="2" id="KW-0812">Transmembrane</keyword>
<dbReference type="EMBL" id="JACXVP010000010">
    <property type="protein sequence ID" value="KAG5580627.1"/>
    <property type="molecule type" value="Genomic_DNA"/>
</dbReference>
<dbReference type="GO" id="GO:0000419">
    <property type="term" value="C:RNA polymerase V complex"/>
    <property type="evidence" value="ECO:0007669"/>
    <property type="project" value="TreeGrafter"/>
</dbReference>
<organism evidence="3 4">
    <name type="scientific">Solanum commersonii</name>
    <name type="common">Commerson's wild potato</name>
    <name type="synonym">Commerson's nightshade</name>
    <dbReference type="NCBI Taxonomy" id="4109"/>
    <lineage>
        <taxon>Eukaryota</taxon>
        <taxon>Viridiplantae</taxon>
        <taxon>Streptophyta</taxon>
        <taxon>Embryophyta</taxon>
        <taxon>Tracheophyta</taxon>
        <taxon>Spermatophyta</taxon>
        <taxon>Magnoliopsida</taxon>
        <taxon>eudicotyledons</taxon>
        <taxon>Gunneridae</taxon>
        <taxon>Pentapetalae</taxon>
        <taxon>asterids</taxon>
        <taxon>lamiids</taxon>
        <taxon>Solanales</taxon>
        <taxon>Solanaceae</taxon>
        <taxon>Solanoideae</taxon>
        <taxon>Solaneae</taxon>
        <taxon>Solanum</taxon>
    </lineage>
</organism>
<dbReference type="Gene3D" id="1.20.120.690">
    <property type="entry name" value="RDM1 protein domain"/>
    <property type="match status" value="1"/>
</dbReference>
<protein>
    <recommendedName>
        <fullName evidence="5">Protein RDM1</fullName>
    </recommendedName>
</protein>
<dbReference type="AlphaFoldDB" id="A0A9J5WXW0"/>
<name>A0A9J5WXW0_SOLCO</name>
<evidence type="ECO:0008006" key="5">
    <source>
        <dbReference type="Google" id="ProtNLM"/>
    </source>
</evidence>
<keyword evidence="2" id="KW-0472">Membrane</keyword>
<dbReference type="SUPFAM" id="SSF109920">
    <property type="entry name" value="Hypothetical protein At3g22680"/>
    <property type="match status" value="1"/>
</dbReference>
<dbReference type="PANTHER" id="PTHR36366">
    <property type="entry name" value="PROTEIN RDM1"/>
    <property type="match status" value="1"/>
</dbReference>
<dbReference type="InterPro" id="IPR036319">
    <property type="entry name" value="RDM1_sf"/>
</dbReference>
<sequence>MKGAELFGDQVSSDDSSSSNDSEDSILRRARMYQEYMKVVLIPIERGFIIPFTSWIGLAATMKELYGPPLHYLTNVQIRKFDQMRLGVDNEDVRLDTIIDPSKAEATIWIIEEVHRSTSSHHYIARLWLLIQCIITMLMQFSLSCRIHKNRSFANLS</sequence>
<feature type="region of interest" description="Disordered" evidence="1">
    <location>
        <begin position="1"/>
        <end position="24"/>
    </location>
</feature>
<feature type="transmembrane region" description="Helical" evidence="2">
    <location>
        <begin position="39"/>
        <end position="60"/>
    </location>
</feature>
<dbReference type="Proteomes" id="UP000824120">
    <property type="component" value="Chromosome 10"/>
</dbReference>
<comment type="caution">
    <text evidence="3">The sequence shown here is derived from an EMBL/GenBank/DDBJ whole genome shotgun (WGS) entry which is preliminary data.</text>
</comment>
<evidence type="ECO:0000256" key="2">
    <source>
        <dbReference type="SAM" id="Phobius"/>
    </source>
</evidence>
<keyword evidence="4" id="KW-1185">Reference proteome</keyword>
<feature type="transmembrane region" description="Helical" evidence="2">
    <location>
        <begin position="123"/>
        <end position="143"/>
    </location>
</feature>
<accession>A0A9J5WXW0</accession>
<dbReference type="OrthoDB" id="1906229at2759"/>
<evidence type="ECO:0000313" key="4">
    <source>
        <dbReference type="Proteomes" id="UP000824120"/>
    </source>
</evidence>
<reference evidence="3 4" key="1">
    <citation type="submission" date="2020-09" db="EMBL/GenBank/DDBJ databases">
        <title>De no assembly of potato wild relative species, Solanum commersonii.</title>
        <authorList>
            <person name="Cho K."/>
        </authorList>
    </citation>
    <scope>NUCLEOTIDE SEQUENCE [LARGE SCALE GENOMIC DNA]</scope>
    <source>
        <strain evidence="3">LZ3.2</strain>
        <tissue evidence="3">Leaf</tissue>
    </source>
</reference>
<dbReference type="GO" id="GO:0080188">
    <property type="term" value="P:gene silencing by siRNA-directed DNA methylation"/>
    <property type="evidence" value="ECO:0007669"/>
    <property type="project" value="InterPro"/>
</dbReference>
<gene>
    <name evidence="3" type="ORF">H5410_051254</name>
</gene>
<evidence type="ECO:0000313" key="3">
    <source>
        <dbReference type="EMBL" id="KAG5580627.1"/>
    </source>
</evidence>
<dbReference type="InterPro" id="IPR015270">
    <property type="entry name" value="RDM1_plant"/>
</dbReference>
<proteinExistence type="predicted"/>
<dbReference type="Pfam" id="PF09187">
    <property type="entry name" value="RdDM_RDM1"/>
    <property type="match status" value="1"/>
</dbReference>
<evidence type="ECO:0000256" key="1">
    <source>
        <dbReference type="SAM" id="MobiDB-lite"/>
    </source>
</evidence>
<keyword evidence="2" id="KW-1133">Transmembrane helix</keyword>